<sequence>MQATGLLAQIDQHQYEKKQETASDNGHCARNNNDETHFTMLSPKRREAWATIVVWSSEIVWSLISVLCLVGISVIFDRIDRKPQPQQILGISANAIIAFLATFCRVAFMIPIVEGASQLKWNWYARDRARPLPHLQAVDMATRGAWGCIKLLVTLWNSKLAVILSLVTITGFLTSAMTQAAISVGPLRQSSDLSTNDAFAPASGSLIHSMISSNIMPAVQQGILTPARSRVTPIPPICKTGFCNFPEINTLGVCFVVHNVTDKLQIAKARKGKNSTGGIREVLGLHIPSEDWLGRPTEFNTDVRGTLMNATLPNGATLIGLPGHLVLNVSSLPNQVSHVSENEAHMLPLAGNNSTLTFQDYQVSGLMAFTMIWINHGYIPIYMNDLQAPIDSFRAVEVLFHICTKTYDVSVRTGVTNTTLVATNFEGQQNGNVTTFEPASGSVSMDVENSMMLEHYNSLRRTLYGTYGFADELQSSQTMFSGVMGRAMIPGLADAQPDYRSPHEDDVYSHQAILNVTQNIADSLTNNMRNQGLGATETKLPYEGGVVGTPYYEGYIFVRWQWLTLLLVQVVLTIVFLISVMVQTHKLEVDVVKSQLLPALFAIETPIDIVQSRREADKDVAEVYRKAPRLAGRLKKIDGGWELPPPYMYTRPGDRLRSVGTGFGLTGGSNSTIGVPPKQWIV</sequence>
<accession>A0ACC1SWL9</accession>
<evidence type="ECO:0000313" key="2">
    <source>
        <dbReference type="Proteomes" id="UP001148629"/>
    </source>
</evidence>
<organism evidence="1 2">
    <name type="scientific">Fusarium decemcellulare</name>
    <dbReference type="NCBI Taxonomy" id="57161"/>
    <lineage>
        <taxon>Eukaryota</taxon>
        <taxon>Fungi</taxon>
        <taxon>Dikarya</taxon>
        <taxon>Ascomycota</taxon>
        <taxon>Pezizomycotina</taxon>
        <taxon>Sordariomycetes</taxon>
        <taxon>Hypocreomycetidae</taxon>
        <taxon>Hypocreales</taxon>
        <taxon>Nectriaceae</taxon>
        <taxon>Fusarium</taxon>
        <taxon>Fusarium decemcellulare species complex</taxon>
    </lineage>
</organism>
<proteinExistence type="predicted"/>
<gene>
    <name evidence="1" type="ORF">NM208_g1322</name>
</gene>
<dbReference type="Proteomes" id="UP001148629">
    <property type="component" value="Unassembled WGS sequence"/>
</dbReference>
<reference evidence="1" key="1">
    <citation type="submission" date="2022-08" db="EMBL/GenBank/DDBJ databases">
        <title>Genome Sequence of Fusarium decemcellulare.</title>
        <authorList>
            <person name="Buettner E."/>
        </authorList>
    </citation>
    <scope>NUCLEOTIDE SEQUENCE</scope>
    <source>
        <strain evidence="1">Babe19</strain>
    </source>
</reference>
<comment type="caution">
    <text evidence="1">The sequence shown here is derived from an EMBL/GenBank/DDBJ whole genome shotgun (WGS) entry which is preliminary data.</text>
</comment>
<protein>
    <submittedName>
        <fullName evidence="1">Uncharacterized protein</fullName>
    </submittedName>
</protein>
<evidence type="ECO:0000313" key="1">
    <source>
        <dbReference type="EMBL" id="KAJ3547799.1"/>
    </source>
</evidence>
<keyword evidence="2" id="KW-1185">Reference proteome</keyword>
<name>A0ACC1SWL9_9HYPO</name>
<dbReference type="EMBL" id="JANRMS010000067">
    <property type="protein sequence ID" value="KAJ3547799.1"/>
    <property type="molecule type" value="Genomic_DNA"/>
</dbReference>